<sequence>MDGQWSDGGAAAVSLPTVSGCEGKVAGRPHGGLPADDCPGSPVSPAAAPSTSPAAASGRRRSANKRVVTVALADVSGPRPKGVGEGNTPTDSWAWRKYGQKPIKGSPFPRAYYRCSSSKGCPARKQVERSRDDPDKVVVTYSFEHSHSDAVPSKAQSRQAPKPNKQAPLPPSPPAESPSSGIHDAAATTPTATACCAGALATECAPAVVQVHDEFRWLYDSVSVTSSTSPSDADADEMLLYGPMFFGAPAPPPAPLVSDEFGDVCGLFEAEAGGGGEEDAMFAGLGELPECAMVFRRHAGGALSSMMAGGVKVVEQPAESAAAMS</sequence>
<keyword evidence="5" id="KW-0539">Nucleus</keyword>
<dbReference type="Proteomes" id="UP001341281">
    <property type="component" value="Chromosome 04"/>
</dbReference>
<dbReference type="FunFam" id="2.20.25.80:FF:000004">
    <property type="entry name" value="WRKY transcription factor 65"/>
    <property type="match status" value="1"/>
</dbReference>
<dbReference type="GO" id="GO:0003700">
    <property type="term" value="F:DNA-binding transcription factor activity"/>
    <property type="evidence" value="ECO:0007669"/>
    <property type="project" value="InterPro"/>
</dbReference>
<keyword evidence="3" id="KW-0238">DNA-binding</keyword>
<dbReference type="GO" id="GO:0005634">
    <property type="term" value="C:nucleus"/>
    <property type="evidence" value="ECO:0007669"/>
    <property type="project" value="UniProtKB-SubCell"/>
</dbReference>
<evidence type="ECO:0000256" key="6">
    <source>
        <dbReference type="SAM" id="MobiDB-lite"/>
    </source>
</evidence>
<dbReference type="Pfam" id="PF03106">
    <property type="entry name" value="WRKY"/>
    <property type="match status" value="1"/>
</dbReference>
<dbReference type="SMART" id="SM00774">
    <property type="entry name" value="WRKY"/>
    <property type="match status" value="1"/>
</dbReference>
<evidence type="ECO:0000256" key="1">
    <source>
        <dbReference type="ARBA" id="ARBA00004123"/>
    </source>
</evidence>
<comment type="subcellular location">
    <subcellularLocation>
        <location evidence="1">Nucleus</location>
    </subcellularLocation>
</comment>
<dbReference type="InterPro" id="IPR044810">
    <property type="entry name" value="WRKY_plant"/>
</dbReference>
<dbReference type="GO" id="GO:0000976">
    <property type="term" value="F:transcription cis-regulatory region binding"/>
    <property type="evidence" value="ECO:0007669"/>
    <property type="project" value="TreeGrafter"/>
</dbReference>
<keyword evidence="9" id="KW-1185">Reference proteome</keyword>
<evidence type="ECO:0000259" key="7">
    <source>
        <dbReference type="PROSITE" id="PS50811"/>
    </source>
</evidence>
<evidence type="ECO:0000256" key="5">
    <source>
        <dbReference type="ARBA" id="ARBA00023242"/>
    </source>
</evidence>
<feature type="domain" description="WRKY" evidence="7">
    <location>
        <begin position="84"/>
        <end position="150"/>
    </location>
</feature>
<keyword evidence="2" id="KW-0805">Transcription regulation</keyword>
<protein>
    <recommendedName>
        <fullName evidence="7">WRKY domain-containing protein</fullName>
    </recommendedName>
</protein>
<evidence type="ECO:0000256" key="3">
    <source>
        <dbReference type="ARBA" id="ARBA00023125"/>
    </source>
</evidence>
<keyword evidence="4" id="KW-0804">Transcription</keyword>
<evidence type="ECO:0000313" key="9">
    <source>
        <dbReference type="Proteomes" id="UP001341281"/>
    </source>
</evidence>
<reference evidence="8 9" key="1">
    <citation type="submission" date="2024-02" db="EMBL/GenBank/DDBJ databases">
        <title>High-quality chromosome-scale genome assembly of Pensacola bahiagrass (Paspalum notatum Flugge var. saurae).</title>
        <authorList>
            <person name="Vega J.M."/>
            <person name="Podio M."/>
            <person name="Orjuela J."/>
            <person name="Siena L.A."/>
            <person name="Pessino S.C."/>
            <person name="Combes M.C."/>
            <person name="Mariac C."/>
            <person name="Albertini E."/>
            <person name="Pupilli F."/>
            <person name="Ortiz J.P.A."/>
            <person name="Leblanc O."/>
        </authorList>
    </citation>
    <scope>NUCLEOTIDE SEQUENCE [LARGE SCALE GENOMIC DNA]</scope>
    <source>
        <strain evidence="8">R1</strain>
        <tissue evidence="8">Leaf</tissue>
    </source>
</reference>
<feature type="region of interest" description="Disordered" evidence="6">
    <location>
        <begin position="20"/>
        <end position="109"/>
    </location>
</feature>
<dbReference type="PANTHER" id="PTHR32096:SF141">
    <property type="entry name" value="WRKY TRANSCRIPTION FACTOR 69-RELATED"/>
    <property type="match status" value="1"/>
</dbReference>
<feature type="compositionally biased region" description="Low complexity" evidence="6">
    <location>
        <begin position="39"/>
        <end position="57"/>
    </location>
</feature>
<gene>
    <name evidence="8" type="ORF">U9M48_017820</name>
</gene>
<dbReference type="AlphaFoldDB" id="A0AAQ3TBQ5"/>
<organism evidence="8 9">
    <name type="scientific">Paspalum notatum var. saurae</name>
    <dbReference type="NCBI Taxonomy" id="547442"/>
    <lineage>
        <taxon>Eukaryota</taxon>
        <taxon>Viridiplantae</taxon>
        <taxon>Streptophyta</taxon>
        <taxon>Embryophyta</taxon>
        <taxon>Tracheophyta</taxon>
        <taxon>Spermatophyta</taxon>
        <taxon>Magnoliopsida</taxon>
        <taxon>Liliopsida</taxon>
        <taxon>Poales</taxon>
        <taxon>Poaceae</taxon>
        <taxon>PACMAD clade</taxon>
        <taxon>Panicoideae</taxon>
        <taxon>Andropogonodae</taxon>
        <taxon>Paspaleae</taxon>
        <taxon>Paspalinae</taxon>
        <taxon>Paspalum</taxon>
    </lineage>
</organism>
<dbReference type="InterPro" id="IPR036576">
    <property type="entry name" value="WRKY_dom_sf"/>
</dbReference>
<dbReference type="EMBL" id="CP144748">
    <property type="protein sequence ID" value="WVZ68949.1"/>
    <property type="molecule type" value="Genomic_DNA"/>
</dbReference>
<dbReference type="InterPro" id="IPR003657">
    <property type="entry name" value="WRKY_dom"/>
</dbReference>
<evidence type="ECO:0000313" key="8">
    <source>
        <dbReference type="EMBL" id="WVZ68949.1"/>
    </source>
</evidence>
<dbReference type="SUPFAM" id="SSF118290">
    <property type="entry name" value="WRKY DNA-binding domain"/>
    <property type="match status" value="1"/>
</dbReference>
<dbReference type="Gene3D" id="2.20.25.80">
    <property type="entry name" value="WRKY domain"/>
    <property type="match status" value="1"/>
</dbReference>
<accession>A0AAQ3TBQ5</accession>
<proteinExistence type="predicted"/>
<dbReference type="PANTHER" id="PTHR32096">
    <property type="entry name" value="WRKY TRANSCRIPTION FACTOR 30-RELATED-RELATED"/>
    <property type="match status" value="1"/>
</dbReference>
<feature type="region of interest" description="Disordered" evidence="6">
    <location>
        <begin position="143"/>
        <end position="185"/>
    </location>
</feature>
<evidence type="ECO:0000256" key="4">
    <source>
        <dbReference type="ARBA" id="ARBA00023163"/>
    </source>
</evidence>
<dbReference type="PROSITE" id="PS50811">
    <property type="entry name" value="WRKY"/>
    <property type="match status" value="1"/>
</dbReference>
<name>A0AAQ3TBQ5_PASNO</name>
<evidence type="ECO:0000256" key="2">
    <source>
        <dbReference type="ARBA" id="ARBA00023015"/>
    </source>
</evidence>